<dbReference type="GO" id="GO:0003700">
    <property type="term" value="F:DNA-binding transcription factor activity"/>
    <property type="evidence" value="ECO:0007669"/>
    <property type="project" value="InterPro"/>
</dbReference>
<evidence type="ECO:0000259" key="7">
    <source>
        <dbReference type="PROSITE" id="PS50888"/>
    </source>
</evidence>
<sequence>MLGPEENENDGSNCFFDFSLIEQFSVPGGELPSLEPEFRWSSEPYPDPTNPSKGFEGSYGKLNATKEDDSRKRANAGSCSDSKACREKKRRDKLNDRFQELNEILDPGRSTKTDKTVILADAIRMVTQLRNEAAKLNDSSQDLLVKINELKVEKNELRDEKQKLKAEKERVEQQLKAACCHPPPAAFYPPVMPVPTAVGGNKFMPYMGYQGVPMWQFASPAAVDTSKDHVHRSPLA</sequence>
<comment type="subcellular location">
    <subcellularLocation>
        <location evidence="1">Nucleus</location>
    </subcellularLocation>
</comment>
<dbReference type="InterPro" id="IPR011598">
    <property type="entry name" value="bHLH_dom"/>
</dbReference>
<dbReference type="Pfam" id="PF00010">
    <property type="entry name" value="HLH"/>
    <property type="match status" value="1"/>
</dbReference>
<evidence type="ECO:0000313" key="8">
    <source>
        <dbReference type="EMBL" id="KAK9056371.1"/>
    </source>
</evidence>
<accession>A0AAP0CK38</accession>
<dbReference type="PANTHER" id="PTHR46133">
    <property type="entry name" value="BHLH TRANSCRIPTION FACTOR"/>
    <property type="match status" value="1"/>
</dbReference>
<dbReference type="EMBL" id="JBCNJP010000025">
    <property type="protein sequence ID" value="KAK9056373.1"/>
    <property type="molecule type" value="Genomic_DNA"/>
</dbReference>
<name>A0AAP0CK38_9ASTR</name>
<dbReference type="GO" id="GO:0006879">
    <property type="term" value="P:intracellular iron ion homeostasis"/>
    <property type="evidence" value="ECO:0007669"/>
    <property type="project" value="InterPro"/>
</dbReference>
<dbReference type="EMBL" id="JBCNJP010000025">
    <property type="protein sequence ID" value="KAK9056371.1"/>
    <property type="molecule type" value="Genomic_DNA"/>
</dbReference>
<feature type="coiled-coil region" evidence="5">
    <location>
        <begin position="119"/>
        <end position="181"/>
    </location>
</feature>
<evidence type="ECO:0000256" key="2">
    <source>
        <dbReference type="ARBA" id="ARBA00023015"/>
    </source>
</evidence>
<keyword evidence="10" id="KW-1185">Reference proteome</keyword>
<dbReference type="SMART" id="SM00353">
    <property type="entry name" value="HLH"/>
    <property type="match status" value="1"/>
</dbReference>
<keyword evidence="5" id="KW-0175">Coiled coil</keyword>
<dbReference type="Gene3D" id="4.10.280.10">
    <property type="entry name" value="Helix-loop-helix DNA-binding domain"/>
    <property type="match status" value="1"/>
</dbReference>
<feature type="domain" description="BHLH" evidence="7">
    <location>
        <begin position="78"/>
        <end position="129"/>
    </location>
</feature>
<keyword evidence="4" id="KW-0539">Nucleus</keyword>
<comment type="caution">
    <text evidence="9">The sequence shown here is derived from an EMBL/GenBank/DDBJ whole genome shotgun (WGS) entry which is preliminary data.</text>
</comment>
<dbReference type="Proteomes" id="UP001408789">
    <property type="component" value="Unassembled WGS sequence"/>
</dbReference>
<gene>
    <name evidence="8" type="ORF">SSX86_027461</name>
    <name evidence="9" type="ORF">SSX86_027463</name>
</gene>
<dbReference type="GO" id="GO:0046983">
    <property type="term" value="F:protein dimerization activity"/>
    <property type="evidence" value="ECO:0007669"/>
    <property type="project" value="InterPro"/>
</dbReference>
<evidence type="ECO:0000313" key="10">
    <source>
        <dbReference type="Proteomes" id="UP001408789"/>
    </source>
</evidence>
<dbReference type="InterPro" id="IPR036638">
    <property type="entry name" value="HLH_DNA-bd_sf"/>
</dbReference>
<dbReference type="SUPFAM" id="SSF47459">
    <property type="entry name" value="HLH, helix-loop-helix DNA-binding domain"/>
    <property type="match status" value="1"/>
</dbReference>
<evidence type="ECO:0000256" key="6">
    <source>
        <dbReference type="SAM" id="MobiDB-lite"/>
    </source>
</evidence>
<feature type="region of interest" description="Disordered" evidence="6">
    <location>
        <begin position="31"/>
        <end position="86"/>
    </location>
</feature>
<dbReference type="InterPro" id="IPR044818">
    <property type="entry name" value="ILR3-like"/>
</dbReference>
<proteinExistence type="predicted"/>
<dbReference type="PANTHER" id="PTHR46133:SF20">
    <property type="entry name" value="MYC-TYPE, BASIC HELIX-LOOP-HELIX (BHLH) DOMAIN-CONTAINING PROTEIN-RELATED"/>
    <property type="match status" value="1"/>
</dbReference>
<keyword evidence="3" id="KW-0804">Transcription</keyword>
<dbReference type="PROSITE" id="PS50888">
    <property type="entry name" value="BHLH"/>
    <property type="match status" value="1"/>
</dbReference>
<evidence type="ECO:0000256" key="3">
    <source>
        <dbReference type="ARBA" id="ARBA00023163"/>
    </source>
</evidence>
<evidence type="ECO:0000313" key="9">
    <source>
        <dbReference type="EMBL" id="KAK9056373.1"/>
    </source>
</evidence>
<organism evidence="9 10">
    <name type="scientific">Deinandra increscens subsp. villosa</name>
    <dbReference type="NCBI Taxonomy" id="3103831"/>
    <lineage>
        <taxon>Eukaryota</taxon>
        <taxon>Viridiplantae</taxon>
        <taxon>Streptophyta</taxon>
        <taxon>Embryophyta</taxon>
        <taxon>Tracheophyta</taxon>
        <taxon>Spermatophyta</taxon>
        <taxon>Magnoliopsida</taxon>
        <taxon>eudicotyledons</taxon>
        <taxon>Gunneridae</taxon>
        <taxon>Pentapetalae</taxon>
        <taxon>asterids</taxon>
        <taxon>campanulids</taxon>
        <taxon>Asterales</taxon>
        <taxon>Asteraceae</taxon>
        <taxon>Asteroideae</taxon>
        <taxon>Heliantheae alliance</taxon>
        <taxon>Madieae</taxon>
        <taxon>Madiinae</taxon>
        <taxon>Deinandra</taxon>
    </lineage>
</organism>
<dbReference type="CDD" id="cd11446">
    <property type="entry name" value="bHLH_AtILR3_like"/>
    <property type="match status" value="1"/>
</dbReference>
<evidence type="ECO:0000256" key="1">
    <source>
        <dbReference type="ARBA" id="ARBA00004123"/>
    </source>
</evidence>
<reference evidence="9 10" key="1">
    <citation type="submission" date="2024-04" db="EMBL/GenBank/DDBJ databases">
        <title>The reference genome of an endangered Asteraceae, Deinandra increscens subsp. villosa, native to the Central Coast of California.</title>
        <authorList>
            <person name="Guilliams M."/>
            <person name="Hasenstab-Lehman K."/>
            <person name="Meyer R."/>
            <person name="Mcevoy S."/>
        </authorList>
    </citation>
    <scope>NUCLEOTIDE SEQUENCE [LARGE SCALE GENOMIC DNA]</scope>
    <source>
        <tissue evidence="9">Leaf</tissue>
    </source>
</reference>
<protein>
    <recommendedName>
        <fullName evidence="7">BHLH domain-containing protein</fullName>
    </recommendedName>
</protein>
<evidence type="ECO:0000256" key="5">
    <source>
        <dbReference type="SAM" id="Coils"/>
    </source>
</evidence>
<keyword evidence="2" id="KW-0805">Transcription regulation</keyword>
<dbReference type="GO" id="GO:0005634">
    <property type="term" value="C:nucleus"/>
    <property type="evidence" value="ECO:0007669"/>
    <property type="project" value="UniProtKB-SubCell"/>
</dbReference>
<evidence type="ECO:0000256" key="4">
    <source>
        <dbReference type="ARBA" id="ARBA00023242"/>
    </source>
</evidence>
<dbReference type="AlphaFoldDB" id="A0AAP0CK38"/>